<dbReference type="Proteomes" id="UP000050525">
    <property type="component" value="Unassembled WGS sequence"/>
</dbReference>
<reference evidence="1 2" key="1">
    <citation type="journal article" date="2012" name="Genome Biol.">
        <title>Sequencing three crocodilian genomes to illuminate the evolution of archosaurs and amniotes.</title>
        <authorList>
            <person name="St John J.A."/>
            <person name="Braun E.L."/>
            <person name="Isberg S.R."/>
            <person name="Miles L.G."/>
            <person name="Chong A.Y."/>
            <person name="Gongora J."/>
            <person name="Dalzell P."/>
            <person name="Moran C."/>
            <person name="Bed'hom B."/>
            <person name="Abzhanov A."/>
            <person name="Burgess S.C."/>
            <person name="Cooksey A.M."/>
            <person name="Castoe T.A."/>
            <person name="Crawford N.G."/>
            <person name="Densmore L.D."/>
            <person name="Drew J.C."/>
            <person name="Edwards S.V."/>
            <person name="Faircloth B.C."/>
            <person name="Fujita M.K."/>
            <person name="Greenwold M.J."/>
            <person name="Hoffmann F.G."/>
            <person name="Howard J.M."/>
            <person name="Iguchi T."/>
            <person name="Janes D.E."/>
            <person name="Khan S.Y."/>
            <person name="Kohno S."/>
            <person name="de Koning A.J."/>
            <person name="Lance S.L."/>
            <person name="McCarthy F.M."/>
            <person name="McCormack J.E."/>
            <person name="Merchant M.E."/>
            <person name="Peterson D.G."/>
            <person name="Pollock D.D."/>
            <person name="Pourmand N."/>
            <person name="Raney B.J."/>
            <person name="Roessler K.A."/>
            <person name="Sanford J.R."/>
            <person name="Sawyer R.H."/>
            <person name="Schmidt C.J."/>
            <person name="Triplett E.W."/>
            <person name="Tuberville T.D."/>
            <person name="Venegas-Anaya M."/>
            <person name="Howard J.T."/>
            <person name="Jarvis E.D."/>
            <person name="Guillette L.J.Jr."/>
            <person name="Glenn T.C."/>
            <person name="Green R.E."/>
            <person name="Ray D.A."/>
        </authorList>
    </citation>
    <scope>NUCLEOTIDE SEQUENCE [LARGE SCALE GENOMIC DNA]</scope>
    <source>
        <strain evidence="1">KSC_2009_1</strain>
    </source>
</reference>
<dbReference type="AlphaFoldDB" id="A0A151N3Y8"/>
<proteinExistence type="predicted"/>
<organism evidence="1 2">
    <name type="scientific">Alligator mississippiensis</name>
    <name type="common">American alligator</name>
    <dbReference type="NCBI Taxonomy" id="8496"/>
    <lineage>
        <taxon>Eukaryota</taxon>
        <taxon>Metazoa</taxon>
        <taxon>Chordata</taxon>
        <taxon>Craniata</taxon>
        <taxon>Vertebrata</taxon>
        <taxon>Euteleostomi</taxon>
        <taxon>Archelosauria</taxon>
        <taxon>Archosauria</taxon>
        <taxon>Crocodylia</taxon>
        <taxon>Alligatoridae</taxon>
        <taxon>Alligatorinae</taxon>
        <taxon>Alligator</taxon>
    </lineage>
</organism>
<accession>A0A151N3Y8</accession>
<sequence length="76" mass="8886">MFDCRCGKQFQEKGVDPDDVKPQFFPFVSLIYYLHSEVSKNSHQWLPVKVKLHPFAEEAWQPVYGKKNGGQKTRTN</sequence>
<comment type="caution">
    <text evidence="1">The sequence shown here is derived from an EMBL/GenBank/DDBJ whole genome shotgun (WGS) entry which is preliminary data.</text>
</comment>
<gene>
    <name evidence="1" type="ORF">Y1Q_0006076</name>
</gene>
<protein>
    <submittedName>
        <fullName evidence="1">Uncharacterized protein</fullName>
    </submittedName>
</protein>
<keyword evidence="2" id="KW-1185">Reference proteome</keyword>
<evidence type="ECO:0000313" key="2">
    <source>
        <dbReference type="Proteomes" id="UP000050525"/>
    </source>
</evidence>
<dbReference type="EMBL" id="AKHW03004073">
    <property type="protein sequence ID" value="KYO31500.1"/>
    <property type="molecule type" value="Genomic_DNA"/>
</dbReference>
<name>A0A151N3Y8_ALLMI</name>
<evidence type="ECO:0000313" key="1">
    <source>
        <dbReference type="EMBL" id="KYO31500.1"/>
    </source>
</evidence>